<dbReference type="InterPro" id="IPR022742">
    <property type="entry name" value="Hydrolase_4"/>
</dbReference>
<dbReference type="OMA" id="EPREWDG"/>
<reference evidence="3 4" key="1">
    <citation type="journal article" date="2020" name="Cell">
        <title>Large-Scale Comparative Analyses of Tick Genomes Elucidate Their Genetic Diversity and Vector Capacities.</title>
        <authorList>
            <consortium name="Tick Genome and Microbiome Consortium (TIGMIC)"/>
            <person name="Jia N."/>
            <person name="Wang J."/>
            <person name="Shi W."/>
            <person name="Du L."/>
            <person name="Sun Y."/>
            <person name="Zhan W."/>
            <person name="Jiang J.F."/>
            <person name="Wang Q."/>
            <person name="Zhang B."/>
            <person name="Ji P."/>
            <person name="Bell-Sakyi L."/>
            <person name="Cui X.M."/>
            <person name="Yuan T.T."/>
            <person name="Jiang B.G."/>
            <person name="Yang W.F."/>
            <person name="Lam T.T."/>
            <person name="Chang Q.C."/>
            <person name="Ding S.J."/>
            <person name="Wang X.J."/>
            <person name="Zhu J.G."/>
            <person name="Ruan X.D."/>
            <person name="Zhao L."/>
            <person name="Wei J.T."/>
            <person name="Ye R.Z."/>
            <person name="Que T.C."/>
            <person name="Du C.H."/>
            <person name="Zhou Y.H."/>
            <person name="Cheng J.X."/>
            <person name="Dai P.F."/>
            <person name="Guo W.B."/>
            <person name="Han X.H."/>
            <person name="Huang E.J."/>
            <person name="Li L.F."/>
            <person name="Wei W."/>
            <person name="Gao Y.C."/>
            <person name="Liu J.Z."/>
            <person name="Shao H.Z."/>
            <person name="Wang X."/>
            <person name="Wang C.C."/>
            <person name="Yang T.C."/>
            <person name="Huo Q.B."/>
            <person name="Li W."/>
            <person name="Chen H.Y."/>
            <person name="Chen S.E."/>
            <person name="Zhou L.G."/>
            <person name="Ni X.B."/>
            <person name="Tian J.H."/>
            <person name="Sheng Y."/>
            <person name="Liu T."/>
            <person name="Pan Y.S."/>
            <person name="Xia L.Y."/>
            <person name="Li J."/>
            <person name="Zhao F."/>
            <person name="Cao W.C."/>
        </authorList>
    </citation>
    <scope>NUCLEOTIDE SEQUENCE [LARGE SCALE GENOMIC DNA]</scope>
    <source>
        <strain evidence="3">HaeL-2018</strain>
    </source>
</reference>
<feature type="compositionally biased region" description="Polar residues" evidence="1">
    <location>
        <begin position="1"/>
        <end position="12"/>
    </location>
</feature>
<name>A0A9J6FKN0_HAELO</name>
<dbReference type="PANTHER" id="PTHR11614">
    <property type="entry name" value="PHOSPHOLIPASE-RELATED"/>
    <property type="match status" value="1"/>
</dbReference>
<dbReference type="InterPro" id="IPR051044">
    <property type="entry name" value="MAG_DAG_Lipase"/>
</dbReference>
<keyword evidence="4" id="KW-1185">Reference proteome</keyword>
<accession>A0A9J6FKN0</accession>
<dbReference type="VEuPathDB" id="VectorBase:HLOH_051003"/>
<feature type="domain" description="Serine aminopeptidase S33" evidence="2">
    <location>
        <begin position="112"/>
        <end position="193"/>
    </location>
</feature>
<dbReference type="EMBL" id="JABSTR010000002">
    <property type="protein sequence ID" value="KAH9363605.1"/>
    <property type="molecule type" value="Genomic_DNA"/>
</dbReference>
<comment type="caution">
    <text evidence="3">The sequence shown here is derived from an EMBL/GenBank/DDBJ whole genome shotgun (WGS) entry which is preliminary data.</text>
</comment>
<gene>
    <name evidence="3" type="ORF">HPB48_018274</name>
</gene>
<dbReference type="InterPro" id="IPR029058">
    <property type="entry name" value="AB_hydrolase_fold"/>
</dbReference>
<organism evidence="3 4">
    <name type="scientific">Haemaphysalis longicornis</name>
    <name type="common">Bush tick</name>
    <dbReference type="NCBI Taxonomy" id="44386"/>
    <lineage>
        <taxon>Eukaryota</taxon>
        <taxon>Metazoa</taxon>
        <taxon>Ecdysozoa</taxon>
        <taxon>Arthropoda</taxon>
        <taxon>Chelicerata</taxon>
        <taxon>Arachnida</taxon>
        <taxon>Acari</taxon>
        <taxon>Parasitiformes</taxon>
        <taxon>Ixodida</taxon>
        <taxon>Ixodoidea</taxon>
        <taxon>Ixodidae</taxon>
        <taxon>Haemaphysalinae</taxon>
        <taxon>Haemaphysalis</taxon>
    </lineage>
</organism>
<sequence length="359" mass="39792">MDEEASLSNEPPTENEKPQPQPQDGPHGVPIIRNSEFQNADGFDICCKSWLTETRPRGLVFMVHGYSEHCHRPHYDTLATALVALGCCVFTQDLGTYEINAPSALLTLRSAVGHGKSSGPRAFVKSIDTYVEDVLKQADVTRRRFPRKPVYLFGYDMGGVISVLAAQRRPFDFAGIALMSPLMAFAKQRVTWLKVAQDKARTLELPLLVLVGSDDQLGDPDAIKAFFQETSSKDKTMKVSSLHEFLFACKMLTVYNGAYHNLLTEPGGIKEQALKDITDWFEARLPSILRRSVSSLSSDSKSCGSKENNTLTSFIKVPPQGIDGESIGHVFILLVLLREGDMGIRAKFKISILNAVRRK</sequence>
<dbReference type="AlphaFoldDB" id="A0A9J6FKN0"/>
<proteinExistence type="predicted"/>
<dbReference type="Gene3D" id="3.40.50.1820">
    <property type="entry name" value="alpha/beta hydrolase"/>
    <property type="match status" value="2"/>
</dbReference>
<dbReference type="Proteomes" id="UP000821853">
    <property type="component" value="Chromosome 10"/>
</dbReference>
<evidence type="ECO:0000313" key="4">
    <source>
        <dbReference type="Proteomes" id="UP000821853"/>
    </source>
</evidence>
<feature type="region of interest" description="Disordered" evidence="1">
    <location>
        <begin position="1"/>
        <end position="33"/>
    </location>
</feature>
<evidence type="ECO:0000259" key="2">
    <source>
        <dbReference type="Pfam" id="PF12146"/>
    </source>
</evidence>
<evidence type="ECO:0000256" key="1">
    <source>
        <dbReference type="SAM" id="MobiDB-lite"/>
    </source>
</evidence>
<dbReference type="Pfam" id="PF12146">
    <property type="entry name" value="Hydrolase_4"/>
    <property type="match status" value="1"/>
</dbReference>
<dbReference type="SUPFAM" id="SSF53474">
    <property type="entry name" value="alpha/beta-Hydrolases"/>
    <property type="match status" value="1"/>
</dbReference>
<evidence type="ECO:0000313" key="3">
    <source>
        <dbReference type="EMBL" id="KAH9363605.1"/>
    </source>
</evidence>
<dbReference type="OrthoDB" id="194865at2759"/>
<protein>
    <recommendedName>
        <fullName evidence="2">Serine aminopeptidase S33 domain-containing protein</fullName>
    </recommendedName>
</protein>